<dbReference type="PANTHER" id="PTHR40660">
    <property type="entry name" value="5'-PHOSPHATE OXIDASE PUTATIVE DOMAIN-CONTAINING PROTEIN-RELATED"/>
    <property type="match status" value="1"/>
</dbReference>
<reference evidence="2" key="1">
    <citation type="submission" date="2018-05" db="EMBL/GenBank/DDBJ databases">
        <authorList>
            <person name="Lanie J.A."/>
            <person name="Ng W.-L."/>
            <person name="Kazmierczak K.M."/>
            <person name="Andrzejewski T.M."/>
            <person name="Davidsen T.M."/>
            <person name="Wayne K.J."/>
            <person name="Tettelin H."/>
            <person name="Glass J.I."/>
            <person name="Rusch D."/>
            <person name="Podicherti R."/>
            <person name="Tsui H.-C.T."/>
            <person name="Winkler M.E."/>
        </authorList>
    </citation>
    <scope>NUCLEOTIDE SEQUENCE</scope>
</reference>
<name>A0A383E7G7_9ZZZZ</name>
<accession>A0A383E7G7</accession>
<feature type="non-terminal residue" evidence="2">
    <location>
        <position position="99"/>
    </location>
</feature>
<dbReference type="Pfam" id="PF01243">
    <property type="entry name" value="PNPOx_N"/>
    <property type="match status" value="1"/>
</dbReference>
<sequence>MVKIPKQVEEMILGQQMIVVASVDKNGISNISPRTTFTILDDVIYWIELFRHKSLKNFQDNDWVSVATFDKENLEGFQLKGKVIMLDDEKKRKNISLRI</sequence>
<dbReference type="SUPFAM" id="SSF50475">
    <property type="entry name" value="FMN-binding split barrel"/>
    <property type="match status" value="1"/>
</dbReference>
<evidence type="ECO:0000313" key="2">
    <source>
        <dbReference type="EMBL" id="SVE52360.1"/>
    </source>
</evidence>
<gene>
    <name evidence="2" type="ORF">METZ01_LOCUS505214</name>
</gene>
<dbReference type="AlphaFoldDB" id="A0A383E7G7"/>
<dbReference type="InterPro" id="IPR012349">
    <property type="entry name" value="Split_barrel_FMN-bd"/>
</dbReference>
<dbReference type="Gene3D" id="2.30.110.10">
    <property type="entry name" value="Electron Transport, Fmn-binding Protein, Chain A"/>
    <property type="match status" value="1"/>
</dbReference>
<dbReference type="InterPro" id="IPR011576">
    <property type="entry name" value="Pyridox_Oxase_N"/>
</dbReference>
<dbReference type="PANTHER" id="PTHR40660:SF1">
    <property type="entry name" value="5'-PHOSPHATE OXIDASE PUTATIVE DOMAIN-CONTAINING PROTEIN-RELATED"/>
    <property type="match status" value="1"/>
</dbReference>
<evidence type="ECO:0000259" key="1">
    <source>
        <dbReference type="Pfam" id="PF01243"/>
    </source>
</evidence>
<feature type="domain" description="Pyridoxamine 5'-phosphate oxidase N-terminal" evidence="1">
    <location>
        <begin position="4"/>
        <end position="94"/>
    </location>
</feature>
<organism evidence="2">
    <name type="scientific">marine metagenome</name>
    <dbReference type="NCBI Taxonomy" id="408172"/>
    <lineage>
        <taxon>unclassified sequences</taxon>
        <taxon>metagenomes</taxon>
        <taxon>ecological metagenomes</taxon>
    </lineage>
</organism>
<proteinExistence type="predicted"/>
<dbReference type="EMBL" id="UINC01223243">
    <property type="protein sequence ID" value="SVE52360.1"/>
    <property type="molecule type" value="Genomic_DNA"/>
</dbReference>
<protein>
    <recommendedName>
        <fullName evidence="1">Pyridoxamine 5'-phosphate oxidase N-terminal domain-containing protein</fullName>
    </recommendedName>
</protein>